<keyword evidence="1" id="KW-0229">DNA integration</keyword>
<dbReference type="STRING" id="441119.SAMN04488047_10512"/>
<dbReference type="Pfam" id="PF00589">
    <property type="entry name" value="Phage_integrase"/>
    <property type="match status" value="1"/>
</dbReference>
<evidence type="ECO:0000313" key="5">
    <source>
        <dbReference type="Proteomes" id="UP000199356"/>
    </source>
</evidence>
<dbReference type="GO" id="GO:0015074">
    <property type="term" value="P:DNA integration"/>
    <property type="evidence" value="ECO:0007669"/>
    <property type="project" value="UniProtKB-KW"/>
</dbReference>
<gene>
    <name evidence="4" type="ORF">SAMN04488047_10512</name>
</gene>
<organism evidence="4 5">
    <name type="scientific">Tranquillimonas alkanivorans</name>
    <dbReference type="NCBI Taxonomy" id="441119"/>
    <lineage>
        <taxon>Bacteria</taxon>
        <taxon>Pseudomonadati</taxon>
        <taxon>Pseudomonadota</taxon>
        <taxon>Alphaproteobacteria</taxon>
        <taxon>Rhodobacterales</taxon>
        <taxon>Roseobacteraceae</taxon>
        <taxon>Tranquillimonas</taxon>
    </lineage>
</organism>
<evidence type="ECO:0000256" key="1">
    <source>
        <dbReference type="ARBA" id="ARBA00022908"/>
    </source>
</evidence>
<dbReference type="PANTHER" id="PTHR30349:SF64">
    <property type="entry name" value="PROPHAGE INTEGRASE INTD-RELATED"/>
    <property type="match status" value="1"/>
</dbReference>
<name>A0A1I5PB26_9RHOB</name>
<keyword evidence="5" id="KW-1185">Reference proteome</keyword>
<dbReference type="GO" id="GO:0006310">
    <property type="term" value="P:DNA recombination"/>
    <property type="evidence" value="ECO:0007669"/>
    <property type="project" value="UniProtKB-KW"/>
</dbReference>
<dbReference type="InterPro" id="IPR050090">
    <property type="entry name" value="Tyrosine_recombinase_XerCD"/>
</dbReference>
<evidence type="ECO:0000256" key="2">
    <source>
        <dbReference type="ARBA" id="ARBA00023172"/>
    </source>
</evidence>
<accession>A0A1I5PB26</accession>
<dbReference type="OrthoDB" id="7510934at2"/>
<reference evidence="4 5" key="1">
    <citation type="submission" date="2016-10" db="EMBL/GenBank/DDBJ databases">
        <authorList>
            <person name="de Groot N.N."/>
        </authorList>
    </citation>
    <scope>NUCLEOTIDE SEQUENCE [LARGE SCALE GENOMIC DNA]</scope>
    <source>
        <strain evidence="4 5">DSM 19547</strain>
    </source>
</reference>
<dbReference type="SUPFAM" id="SSF56349">
    <property type="entry name" value="DNA breaking-rejoining enzymes"/>
    <property type="match status" value="1"/>
</dbReference>
<dbReference type="AlphaFoldDB" id="A0A1I5PB26"/>
<protein>
    <submittedName>
        <fullName evidence="4">Phage integrase family protein</fullName>
    </submittedName>
</protein>
<dbReference type="InterPro" id="IPR011010">
    <property type="entry name" value="DNA_brk_join_enz"/>
</dbReference>
<dbReference type="InterPro" id="IPR013762">
    <property type="entry name" value="Integrase-like_cat_sf"/>
</dbReference>
<evidence type="ECO:0000313" key="4">
    <source>
        <dbReference type="EMBL" id="SFP31312.1"/>
    </source>
</evidence>
<dbReference type="Proteomes" id="UP000199356">
    <property type="component" value="Unassembled WGS sequence"/>
</dbReference>
<sequence length="366" mass="42587">MPRVEVKGLHRVKKKLANGTICEYHYAFRGGPKFWDSWEPFAAGTPEYWNAYWEKLGARRSPAASKGALTTAEVIRRYRASPDYTSKDIRTRKDYDKFLDPFEAEFGEDSIRLFEDIESVAEIRDWKQKWAHSLREYDYATAVVTLFLNWAKNQEKCILVHHHIGQKKHYKAERADIVWRPEEIQALLEVANEREKRIIWAAQGGLSPQDVGIITRHHVEETPGGRRIQWRRTKTGKPFNIPVTDDLARLIDTTPPDQEYLVVSLRGKRLKEHRVSGIVRDLKARANEKKPGSVRKELRPYDLRETAATRLLRAGCSLNQIAVCMGWGVRHAANVIQKYVALVPEESDRVRDLLRDWEQADRRRRP</sequence>
<dbReference type="GO" id="GO:0003677">
    <property type="term" value="F:DNA binding"/>
    <property type="evidence" value="ECO:0007669"/>
    <property type="project" value="InterPro"/>
</dbReference>
<dbReference type="EMBL" id="FOXA01000005">
    <property type="protein sequence ID" value="SFP31312.1"/>
    <property type="molecule type" value="Genomic_DNA"/>
</dbReference>
<keyword evidence="2" id="KW-0233">DNA recombination</keyword>
<proteinExistence type="predicted"/>
<evidence type="ECO:0000259" key="3">
    <source>
        <dbReference type="PROSITE" id="PS51898"/>
    </source>
</evidence>
<dbReference type="PROSITE" id="PS51898">
    <property type="entry name" value="TYR_RECOMBINASE"/>
    <property type="match status" value="1"/>
</dbReference>
<feature type="domain" description="Tyr recombinase" evidence="3">
    <location>
        <begin position="174"/>
        <end position="352"/>
    </location>
</feature>
<dbReference type="InterPro" id="IPR002104">
    <property type="entry name" value="Integrase_catalytic"/>
</dbReference>
<dbReference type="Gene3D" id="1.10.443.10">
    <property type="entry name" value="Intergrase catalytic core"/>
    <property type="match status" value="1"/>
</dbReference>
<dbReference type="PANTHER" id="PTHR30349">
    <property type="entry name" value="PHAGE INTEGRASE-RELATED"/>
    <property type="match status" value="1"/>
</dbReference>